<name>A0A8S5PS43_9CAUD</name>
<organism evidence="1">
    <name type="scientific">Siphoviridae sp. ctDtx1</name>
    <dbReference type="NCBI Taxonomy" id="2825391"/>
    <lineage>
        <taxon>Viruses</taxon>
        <taxon>Duplodnaviria</taxon>
        <taxon>Heunggongvirae</taxon>
        <taxon>Uroviricota</taxon>
        <taxon>Caudoviricetes</taxon>
    </lineage>
</organism>
<proteinExistence type="predicted"/>
<dbReference type="EMBL" id="BK015489">
    <property type="protein sequence ID" value="DAE09616.1"/>
    <property type="molecule type" value="Genomic_DNA"/>
</dbReference>
<reference evidence="1" key="1">
    <citation type="journal article" date="2021" name="Proc. Natl. Acad. Sci. U.S.A.">
        <title>A Catalog of Tens of Thousands of Viruses from Human Metagenomes Reveals Hidden Associations with Chronic Diseases.</title>
        <authorList>
            <person name="Tisza M.J."/>
            <person name="Buck C.B."/>
        </authorList>
    </citation>
    <scope>NUCLEOTIDE SEQUENCE</scope>
    <source>
        <strain evidence="1">CtDtx1</strain>
    </source>
</reference>
<evidence type="ECO:0000313" key="1">
    <source>
        <dbReference type="EMBL" id="DAE09616.1"/>
    </source>
</evidence>
<sequence length="64" mass="7568">MNKIGISKIEIKEIAKEHNITDENVINFITEVVNTNNSIIEQYLNRDYLDTVSKDYALRTRRIR</sequence>
<protein>
    <submittedName>
        <fullName evidence="1">Uncharacterized protein</fullName>
    </submittedName>
</protein>
<accession>A0A8S5PS43</accession>